<accession>A0A0F9JRJ1</accession>
<dbReference type="Gene3D" id="3.40.1160.10">
    <property type="entry name" value="Acetylglutamate kinase-like"/>
    <property type="match status" value="1"/>
</dbReference>
<dbReference type="EMBL" id="LAZR01017154">
    <property type="protein sequence ID" value="KKM01598.1"/>
    <property type="molecule type" value="Genomic_DNA"/>
</dbReference>
<dbReference type="AlphaFoldDB" id="A0A0F9JRJ1"/>
<feature type="domain" description="Aspartate/glutamate/uridylate kinase" evidence="4">
    <location>
        <begin position="81"/>
        <end position="220"/>
    </location>
</feature>
<proteinExistence type="inferred from homology"/>
<protein>
    <recommendedName>
        <fullName evidence="4">Aspartate/glutamate/uridylate kinase domain-containing protein</fullName>
    </recommendedName>
</protein>
<name>A0A0F9JRJ1_9ZZZZ</name>
<dbReference type="PANTHER" id="PTHR30409">
    <property type="entry name" value="CARBAMATE KINASE"/>
    <property type="match status" value="1"/>
</dbReference>
<keyword evidence="3" id="KW-0418">Kinase</keyword>
<evidence type="ECO:0000259" key="4">
    <source>
        <dbReference type="Pfam" id="PF00696"/>
    </source>
</evidence>
<reference evidence="5" key="1">
    <citation type="journal article" date="2015" name="Nature">
        <title>Complex archaea that bridge the gap between prokaryotes and eukaryotes.</title>
        <authorList>
            <person name="Spang A."/>
            <person name="Saw J.H."/>
            <person name="Jorgensen S.L."/>
            <person name="Zaremba-Niedzwiedzka K."/>
            <person name="Martijn J."/>
            <person name="Lind A.E."/>
            <person name="van Eijk R."/>
            <person name="Schleper C."/>
            <person name="Guy L."/>
            <person name="Ettema T.J."/>
        </authorList>
    </citation>
    <scope>NUCLEOTIDE SEQUENCE</scope>
</reference>
<evidence type="ECO:0000256" key="3">
    <source>
        <dbReference type="ARBA" id="ARBA00022777"/>
    </source>
</evidence>
<keyword evidence="2" id="KW-0808">Transferase</keyword>
<dbReference type="PRINTS" id="PR01469">
    <property type="entry name" value="CARBMTKINASE"/>
</dbReference>
<dbReference type="GO" id="GO:0019546">
    <property type="term" value="P:L-arginine deiminase pathway"/>
    <property type="evidence" value="ECO:0007669"/>
    <property type="project" value="TreeGrafter"/>
</dbReference>
<evidence type="ECO:0000256" key="1">
    <source>
        <dbReference type="ARBA" id="ARBA00011066"/>
    </source>
</evidence>
<dbReference type="SUPFAM" id="SSF53633">
    <property type="entry name" value="Carbamate kinase-like"/>
    <property type="match status" value="1"/>
</dbReference>
<dbReference type="InterPro" id="IPR036393">
    <property type="entry name" value="AceGlu_kinase-like_sf"/>
</dbReference>
<gene>
    <name evidence="5" type="ORF">LCGC14_1792820</name>
</gene>
<comment type="caution">
    <text evidence="5">The sequence shown here is derived from an EMBL/GenBank/DDBJ whole genome shotgun (WGS) entry which is preliminary data.</text>
</comment>
<dbReference type="InterPro" id="IPR001048">
    <property type="entry name" value="Asp/Glu/Uridylate_kinase"/>
</dbReference>
<dbReference type="Pfam" id="PF00696">
    <property type="entry name" value="AA_kinase"/>
    <property type="match status" value="1"/>
</dbReference>
<dbReference type="CDD" id="cd04235">
    <property type="entry name" value="AAK_CK"/>
    <property type="match status" value="1"/>
</dbReference>
<organism evidence="5">
    <name type="scientific">marine sediment metagenome</name>
    <dbReference type="NCBI Taxonomy" id="412755"/>
    <lineage>
        <taxon>unclassified sequences</taxon>
        <taxon>metagenomes</taxon>
        <taxon>ecological metagenomes</taxon>
    </lineage>
</organism>
<sequence>MVVTKRPLQILVAETQGQIGYMIESTLDEELMRIGLDDEKLFLTVLTYVEVDPKDPAFKNPTKPIGPAYPVYIKSGYIKTIKGWRRVVPSPKPIKIYQWREIKKLMEFGSWIVIACGGGGIPVIKEGKRLSGVEAVIDKDLASAKLGEQIEADILLIATDVEKVAINYGTPDQLQLDKLSISEAKKYMEEGHFPSGSMGPKIQALINFLESGGEKAIITSIEKIKESLEGKAGTYLYLDN</sequence>
<dbReference type="InterPro" id="IPR003964">
    <property type="entry name" value="Carb_kinase"/>
</dbReference>
<comment type="similarity">
    <text evidence="1">Belongs to the carbamate kinase family.</text>
</comment>
<evidence type="ECO:0000313" key="5">
    <source>
        <dbReference type="EMBL" id="KKM01598.1"/>
    </source>
</evidence>
<dbReference type="GO" id="GO:0005829">
    <property type="term" value="C:cytosol"/>
    <property type="evidence" value="ECO:0007669"/>
    <property type="project" value="TreeGrafter"/>
</dbReference>
<dbReference type="GO" id="GO:0008804">
    <property type="term" value="F:carbamate kinase activity"/>
    <property type="evidence" value="ECO:0007669"/>
    <property type="project" value="InterPro"/>
</dbReference>
<dbReference type="PANTHER" id="PTHR30409:SF1">
    <property type="entry name" value="CARBAMATE KINASE-RELATED"/>
    <property type="match status" value="1"/>
</dbReference>
<evidence type="ECO:0000256" key="2">
    <source>
        <dbReference type="ARBA" id="ARBA00022679"/>
    </source>
</evidence>